<evidence type="ECO:0000313" key="2">
    <source>
        <dbReference type="EMBL" id="EFH55612.1"/>
    </source>
</evidence>
<reference evidence="3" key="1">
    <citation type="journal article" date="2011" name="Nat. Genet.">
        <title>The Arabidopsis lyrata genome sequence and the basis of rapid genome size change.</title>
        <authorList>
            <person name="Hu T.T."/>
            <person name="Pattyn P."/>
            <person name="Bakker E.G."/>
            <person name="Cao J."/>
            <person name="Cheng J.-F."/>
            <person name="Clark R.M."/>
            <person name="Fahlgren N."/>
            <person name="Fawcett J.A."/>
            <person name="Grimwood J."/>
            <person name="Gundlach H."/>
            <person name="Haberer G."/>
            <person name="Hollister J.D."/>
            <person name="Ossowski S."/>
            <person name="Ottilar R.P."/>
            <person name="Salamov A.A."/>
            <person name="Schneeberger K."/>
            <person name="Spannagl M."/>
            <person name="Wang X."/>
            <person name="Yang L."/>
            <person name="Nasrallah M.E."/>
            <person name="Bergelson J."/>
            <person name="Carrington J.C."/>
            <person name="Gaut B.S."/>
            <person name="Schmutz J."/>
            <person name="Mayer K.F.X."/>
            <person name="Van de Peer Y."/>
            <person name="Grigoriev I.V."/>
            <person name="Nordborg M."/>
            <person name="Weigel D."/>
            <person name="Guo Y.-L."/>
        </authorList>
    </citation>
    <scope>NUCLEOTIDE SEQUENCE [LARGE SCALE GENOMIC DNA]</scope>
    <source>
        <strain evidence="3">cv. MN47</strain>
    </source>
</reference>
<evidence type="ECO:0000313" key="3">
    <source>
        <dbReference type="Proteomes" id="UP000008694"/>
    </source>
</evidence>
<gene>
    <name evidence="2" type="ORF">ARALYDRAFT_344955</name>
</gene>
<dbReference type="Proteomes" id="UP000008694">
    <property type="component" value="Unassembled WGS sequence"/>
</dbReference>
<evidence type="ECO:0000256" key="1">
    <source>
        <dbReference type="SAM" id="Phobius"/>
    </source>
</evidence>
<keyword evidence="1" id="KW-1133">Transmembrane helix</keyword>
<dbReference type="AlphaFoldDB" id="D7LEB4"/>
<dbReference type="HOGENOM" id="CLU_1350542_0_0_1"/>
<proteinExistence type="predicted"/>
<accession>D7LEB4</accession>
<feature type="transmembrane region" description="Helical" evidence="1">
    <location>
        <begin position="32"/>
        <end position="55"/>
    </location>
</feature>
<keyword evidence="1" id="KW-0812">Transmembrane</keyword>
<organism evidence="3">
    <name type="scientific">Arabidopsis lyrata subsp. lyrata</name>
    <name type="common">Lyre-leaved rock-cress</name>
    <dbReference type="NCBI Taxonomy" id="81972"/>
    <lineage>
        <taxon>Eukaryota</taxon>
        <taxon>Viridiplantae</taxon>
        <taxon>Streptophyta</taxon>
        <taxon>Embryophyta</taxon>
        <taxon>Tracheophyta</taxon>
        <taxon>Spermatophyta</taxon>
        <taxon>Magnoliopsida</taxon>
        <taxon>eudicotyledons</taxon>
        <taxon>Gunneridae</taxon>
        <taxon>Pentapetalae</taxon>
        <taxon>rosids</taxon>
        <taxon>malvids</taxon>
        <taxon>Brassicales</taxon>
        <taxon>Brassicaceae</taxon>
        <taxon>Camelineae</taxon>
        <taxon>Arabidopsis</taxon>
    </lineage>
</organism>
<dbReference type="Gramene" id="fgenesh1_pg.C_scaffold_4001297">
    <property type="protein sequence ID" value="fgenesh1_pg.C_scaffold_4001297"/>
    <property type="gene ID" value="fgenesh1_pg.C_scaffold_4001297"/>
</dbReference>
<dbReference type="EMBL" id="GL348716">
    <property type="protein sequence ID" value="EFH55612.1"/>
    <property type="molecule type" value="Genomic_DNA"/>
</dbReference>
<protein>
    <submittedName>
        <fullName evidence="2">Predicted protein</fullName>
    </submittedName>
</protein>
<feature type="transmembrane region" description="Helical" evidence="1">
    <location>
        <begin position="135"/>
        <end position="153"/>
    </location>
</feature>
<name>D7LEB4_ARALL</name>
<feature type="transmembrane region" description="Helical" evidence="1">
    <location>
        <begin position="6"/>
        <end position="25"/>
    </location>
</feature>
<feature type="transmembrane region" description="Helical" evidence="1">
    <location>
        <begin position="104"/>
        <end position="128"/>
    </location>
</feature>
<keyword evidence="3" id="KW-1185">Reference proteome</keyword>
<keyword evidence="1" id="KW-0472">Membrane</keyword>
<sequence length="206" mass="22690">MVVVILVTTELTLLAMVMAMVAAVIMMVVMAVAVLIMVAMVVVVKLVVVVVVIIVSDSCSSGGGSRDEMASCGKVRDGFSVMGLSGSVGHGDPDMMMPLLTNPWLGLSQFWVSTLIADATSILALRVFFPLHRGVIVRAMMIWFIHGVFFGYARPSRFGDNSCRRLLNANLRPSTHMESRNHIGDICREALQRRLWFEMYNKMGLH</sequence>